<accession>T0ZGU5</accession>
<dbReference type="InterPro" id="IPR012674">
    <property type="entry name" value="Calycin"/>
</dbReference>
<dbReference type="Pfam" id="PF08768">
    <property type="entry name" value="THAP4_heme-bd"/>
    <property type="match status" value="1"/>
</dbReference>
<dbReference type="InterPro" id="IPR014878">
    <property type="entry name" value="THAP4-like_heme-bd"/>
</dbReference>
<dbReference type="SUPFAM" id="SSF50814">
    <property type="entry name" value="Lipocalins"/>
    <property type="match status" value="1"/>
</dbReference>
<comment type="caution">
    <text evidence="2">The sequence shown here is derived from an EMBL/GenBank/DDBJ whole genome shotgun (WGS) entry which is preliminary data.</text>
</comment>
<protein>
    <recommendedName>
        <fullName evidence="1">THAP4-like heme-binding domain-containing protein</fullName>
    </recommendedName>
</protein>
<feature type="non-terminal residue" evidence="2">
    <location>
        <position position="1"/>
    </location>
</feature>
<gene>
    <name evidence="2" type="ORF">B1A_14319</name>
</gene>
<dbReference type="Gene3D" id="2.40.128.20">
    <property type="match status" value="1"/>
</dbReference>
<name>T0ZGU5_9ZZZZ</name>
<evidence type="ECO:0000259" key="1">
    <source>
        <dbReference type="Pfam" id="PF08768"/>
    </source>
</evidence>
<organism evidence="2">
    <name type="scientific">mine drainage metagenome</name>
    <dbReference type="NCBI Taxonomy" id="410659"/>
    <lineage>
        <taxon>unclassified sequences</taxon>
        <taxon>metagenomes</taxon>
        <taxon>ecological metagenomes</taxon>
    </lineage>
</organism>
<dbReference type="EMBL" id="AUZX01010509">
    <property type="protein sequence ID" value="EQD47446.1"/>
    <property type="molecule type" value="Genomic_DNA"/>
</dbReference>
<sequence>RLRQRTVVAESGALSHVEEAFLRLFADAEVELVVAVPAGYTEIHGGRLVGHRLELRQLALGVAPRALPLNLVERRLELVDGKLHHQVAIAVGPGPATPHVASILRRSS</sequence>
<reference evidence="2" key="1">
    <citation type="submission" date="2013-08" db="EMBL/GenBank/DDBJ databases">
        <authorList>
            <person name="Mendez C."/>
            <person name="Richter M."/>
            <person name="Ferrer M."/>
            <person name="Sanchez J."/>
        </authorList>
    </citation>
    <scope>NUCLEOTIDE SEQUENCE</scope>
</reference>
<evidence type="ECO:0000313" key="2">
    <source>
        <dbReference type="EMBL" id="EQD47446.1"/>
    </source>
</evidence>
<reference evidence="2" key="2">
    <citation type="journal article" date="2014" name="ISME J.">
        <title>Microbial stratification in low pH oxic and suboxic macroscopic growths along an acid mine drainage.</title>
        <authorList>
            <person name="Mendez-Garcia C."/>
            <person name="Mesa V."/>
            <person name="Sprenger R.R."/>
            <person name="Richter M."/>
            <person name="Diez M.S."/>
            <person name="Solano J."/>
            <person name="Bargiela R."/>
            <person name="Golyshina O.V."/>
            <person name="Manteca A."/>
            <person name="Ramos J.L."/>
            <person name="Gallego J.R."/>
            <person name="Llorente I."/>
            <person name="Martins Dos Santos V.A."/>
            <person name="Jensen O.N."/>
            <person name="Pelaez A.I."/>
            <person name="Sanchez J."/>
            <person name="Ferrer M."/>
        </authorList>
    </citation>
    <scope>NUCLEOTIDE SEQUENCE</scope>
</reference>
<proteinExistence type="predicted"/>
<dbReference type="AlphaFoldDB" id="T0ZGU5"/>
<feature type="domain" description="THAP4-like heme-binding" evidence="1">
    <location>
        <begin position="3"/>
        <end position="106"/>
    </location>
</feature>